<feature type="domain" description="ZP-C" evidence="3">
    <location>
        <begin position="1042"/>
        <end position="1139"/>
    </location>
</feature>
<feature type="compositionally biased region" description="Low complexity" evidence="1">
    <location>
        <begin position="14"/>
        <end position="24"/>
    </location>
</feature>
<evidence type="ECO:0000256" key="2">
    <source>
        <dbReference type="SAM" id="Phobius"/>
    </source>
</evidence>
<feature type="compositionally biased region" description="Polar residues" evidence="1">
    <location>
        <begin position="529"/>
        <end position="540"/>
    </location>
</feature>
<feature type="transmembrane region" description="Helical" evidence="2">
    <location>
        <begin position="1186"/>
        <end position="1210"/>
    </location>
</feature>
<dbReference type="InterPro" id="IPR042235">
    <property type="entry name" value="ZP-C_dom"/>
</dbReference>
<dbReference type="Gene3D" id="2.60.40.4100">
    <property type="entry name" value="Zona pellucida, ZP-C domain"/>
    <property type="match status" value="1"/>
</dbReference>
<dbReference type="Proteomes" id="UP000053872">
    <property type="component" value="Unassembled WGS sequence"/>
</dbReference>
<feature type="region of interest" description="Disordered" evidence="1">
    <location>
        <begin position="800"/>
        <end position="872"/>
    </location>
</feature>
<dbReference type="InterPro" id="IPR055355">
    <property type="entry name" value="ZP-C"/>
</dbReference>
<dbReference type="InParanoid" id="A0A2I0LQW4"/>
<feature type="compositionally biased region" description="Polar residues" evidence="1">
    <location>
        <begin position="116"/>
        <end position="125"/>
    </location>
</feature>
<dbReference type="Pfam" id="PF00100">
    <property type="entry name" value="Zona_pellucida"/>
    <property type="match status" value="1"/>
</dbReference>
<keyword evidence="2" id="KW-0812">Transmembrane</keyword>
<feature type="region of interest" description="Disordered" evidence="1">
    <location>
        <begin position="529"/>
        <end position="564"/>
    </location>
</feature>
<sequence>MGVPTSAEKGLHIPTSSTPTGSGSRVQGISAHPISQKAFSMMLQMSTREDSKRKKSLPQQIGKIGSPALTPQAVPVPSPSGPHDNGNQRVPVHSFAPSASHIQPAGSPAAFASLGAQGSRSSPTTAHPGPEVPGVSGGIPAYLAQQFGAHNAATKNLSAFRGEQLTMLPTSPNLSFLLRSTNGMICLQPMQGSPLPTNFPNTSIGGLVSIQQILAAANSSALHLANLQNLSPSSLILVRPVFILLPSDRPDLQVVTSPEGEDDHKAALFFTKKQELNLGTPESSHDIPMKTSSSSPTSKSLRPETALSTLSSQQAEKTTVTSQPALTNPNYTATSTLFPAVASASKRLLDAGARPSTAAQAARWQRLREELQLRAPGLQQDEGTDLLLLNGASAGPFTSPAPPLATTAQHGPRISPKVFVTTEKPRSSVIPLLSAKGLPDIRMSARPPFTITGTVDGVQHSQRLTLQTASQHRGSVTTSSSAHAQCAECSALRSARTTGHPVEMITGITPLQSSSQGPRSTEALRRLPSQIQPVPSTPSAFSVLPAGNDHKDPAAGSTASSGVTVHAKAAQTRTASIKPDLTEHLEFTPIVPKPFIMTERLTTKPAHTPFSTTAQMKTTVSGKVLATITHPRMYRGSPASPPSPMSTHVPLLSAIKRDQIHRAPTKLFSQANIGESTKPTEISTSARKIGTGKFLGTSTSLSAAFNTRTQQAPTAVLGKKVVLTPVQPSVAAESVIALERQPELTQTTSQSPLAMSSLSAVKDEYVTTSLRNKQTFLLPTSTVQSDPNVVLPATARVSKSTVVSRAMGKAEDTAVQGDAAAASRLPTQSPVSSPHQPSARRPLVKASPDDNTEHQPGHSSPDALMHATGPSTTTAFSVSANRLVNKVTNQSAVFSRVPVKDAESLLARDVILFLPTPESPSYSAQGLVALTPQGNSLLGVANTGRSERLFLNTEAEEMLGTNEVTEEAAEGLVTALTLLDSEPSALLRESHQRSGLQSDAAILNGLAVVSDDVCGSGNYTVQMSLRPAAEADPEAEGSAPSQETFLALLAVQSNGSQPVLQVRSCCVTPSASPGGPGATCCVFRRVPFECSHIQVLQSSNSGAASFTIQLFQMLNHSVAYLHCQLSVCLHGKAGCEQKCFDSVEPLLQPSDRNSHGNLHNLVSFGPVFRTRNRFLYQPMEGPGSAMLVPVLLGSLTGFAVLGSASISLWLHHRQKTKHTHCPQAAEIHGL</sequence>
<keyword evidence="2" id="KW-1133">Transmembrane helix</keyword>
<keyword evidence="5" id="KW-1185">Reference proteome</keyword>
<keyword evidence="2" id="KW-0472">Membrane</keyword>
<feature type="compositionally biased region" description="Low complexity" evidence="1">
    <location>
        <begin position="290"/>
        <end position="300"/>
    </location>
</feature>
<feature type="compositionally biased region" description="Polar residues" evidence="1">
    <location>
        <begin position="306"/>
        <end position="329"/>
    </location>
</feature>
<feature type="compositionally biased region" description="Polar residues" evidence="1">
    <location>
        <begin position="825"/>
        <end position="836"/>
    </location>
</feature>
<protein>
    <recommendedName>
        <fullName evidence="3">ZP-C domain-containing protein</fullName>
    </recommendedName>
</protein>
<feature type="compositionally biased region" description="Basic and acidic residues" evidence="1">
    <location>
        <begin position="847"/>
        <end position="856"/>
    </location>
</feature>
<feature type="region of interest" description="Disordered" evidence="1">
    <location>
        <begin position="279"/>
        <end position="329"/>
    </location>
</feature>
<proteinExistence type="predicted"/>
<name>A0A2I0LQW4_COLLI</name>
<gene>
    <name evidence="4" type="ORF">A306_00000221</name>
</gene>
<reference evidence="4 5" key="1">
    <citation type="journal article" date="2013" name="Science">
        <title>Genomic diversity and evolution of the head crest in the rock pigeon.</title>
        <authorList>
            <person name="Shapiro M.D."/>
            <person name="Kronenberg Z."/>
            <person name="Li C."/>
            <person name="Domyan E.T."/>
            <person name="Pan H."/>
            <person name="Campbell M."/>
            <person name="Tan H."/>
            <person name="Huff C.D."/>
            <person name="Hu H."/>
            <person name="Vickrey A.I."/>
            <person name="Nielsen S.C."/>
            <person name="Stringham S.A."/>
            <person name="Hu H."/>
            <person name="Willerslev E."/>
            <person name="Gilbert M.T."/>
            <person name="Yandell M."/>
            <person name="Zhang G."/>
            <person name="Wang J."/>
        </authorList>
    </citation>
    <scope>NUCLEOTIDE SEQUENCE [LARGE SCALE GENOMIC DNA]</scope>
    <source>
        <tissue evidence="4">Blood</tissue>
    </source>
</reference>
<feature type="region of interest" description="Disordered" evidence="1">
    <location>
        <begin position="1"/>
        <end position="134"/>
    </location>
</feature>
<dbReference type="AlphaFoldDB" id="A0A2I0LQW4"/>
<dbReference type="EMBL" id="AKCR02000134">
    <property type="protein sequence ID" value="PKK19813.1"/>
    <property type="molecule type" value="Genomic_DNA"/>
</dbReference>
<evidence type="ECO:0000256" key="1">
    <source>
        <dbReference type="SAM" id="MobiDB-lite"/>
    </source>
</evidence>
<organism evidence="4 5">
    <name type="scientific">Columba livia</name>
    <name type="common">Rock dove</name>
    <dbReference type="NCBI Taxonomy" id="8932"/>
    <lineage>
        <taxon>Eukaryota</taxon>
        <taxon>Metazoa</taxon>
        <taxon>Chordata</taxon>
        <taxon>Craniata</taxon>
        <taxon>Vertebrata</taxon>
        <taxon>Euteleostomi</taxon>
        <taxon>Archelosauria</taxon>
        <taxon>Archosauria</taxon>
        <taxon>Dinosauria</taxon>
        <taxon>Saurischia</taxon>
        <taxon>Theropoda</taxon>
        <taxon>Coelurosauria</taxon>
        <taxon>Aves</taxon>
        <taxon>Neognathae</taxon>
        <taxon>Neoaves</taxon>
        <taxon>Columbimorphae</taxon>
        <taxon>Columbiformes</taxon>
        <taxon>Columbidae</taxon>
        <taxon>Columba</taxon>
    </lineage>
</organism>
<comment type="caution">
    <text evidence="4">The sequence shown here is derived from an EMBL/GenBank/DDBJ whole genome shotgun (WGS) entry which is preliminary data.</text>
</comment>
<evidence type="ECO:0000313" key="4">
    <source>
        <dbReference type="EMBL" id="PKK19813.1"/>
    </source>
</evidence>
<accession>A0A2I0LQW4</accession>
<evidence type="ECO:0000259" key="3">
    <source>
        <dbReference type="Pfam" id="PF00100"/>
    </source>
</evidence>
<dbReference type="STRING" id="8932.A0A2I0LQW4"/>
<evidence type="ECO:0000313" key="5">
    <source>
        <dbReference type="Proteomes" id="UP000053872"/>
    </source>
</evidence>